<accession>A0A7R8WGH2</accession>
<organism evidence="1">
    <name type="scientific">Cyprideis torosa</name>
    <dbReference type="NCBI Taxonomy" id="163714"/>
    <lineage>
        <taxon>Eukaryota</taxon>
        <taxon>Metazoa</taxon>
        <taxon>Ecdysozoa</taxon>
        <taxon>Arthropoda</taxon>
        <taxon>Crustacea</taxon>
        <taxon>Oligostraca</taxon>
        <taxon>Ostracoda</taxon>
        <taxon>Podocopa</taxon>
        <taxon>Podocopida</taxon>
        <taxon>Cytherocopina</taxon>
        <taxon>Cytheroidea</taxon>
        <taxon>Cytherideidae</taxon>
        <taxon>Cyprideis</taxon>
    </lineage>
</organism>
<feature type="non-terminal residue" evidence="1">
    <location>
        <position position="1"/>
    </location>
</feature>
<protein>
    <submittedName>
        <fullName evidence="1">Uncharacterized protein</fullName>
    </submittedName>
</protein>
<dbReference type="AlphaFoldDB" id="A0A7R8WGH2"/>
<reference evidence="1" key="1">
    <citation type="submission" date="2020-11" db="EMBL/GenBank/DDBJ databases">
        <authorList>
            <person name="Tran Van P."/>
        </authorList>
    </citation>
    <scope>NUCLEOTIDE SEQUENCE</scope>
</reference>
<name>A0A7R8WGH2_9CRUS</name>
<gene>
    <name evidence="1" type="ORF">CTOB1V02_LOCUS9098</name>
</gene>
<evidence type="ECO:0000313" key="1">
    <source>
        <dbReference type="EMBL" id="CAD7231246.1"/>
    </source>
</evidence>
<dbReference type="EMBL" id="OB663319">
    <property type="protein sequence ID" value="CAD7231246.1"/>
    <property type="molecule type" value="Genomic_DNA"/>
</dbReference>
<sequence>SIVPKLWSSLLFCFVRRLLHLPTSTGEKRIACRICEKAGADRSAQVISGFQESKSLEERTRRREKLYLQNLWEIFGRQPPFIHAQVDTCWRKRNSVAVFVLKDFEARRDFTITKRNTLKGLSPVVLCVISLSEQWKTSKST</sequence>
<proteinExistence type="predicted"/>